<organism evidence="2 3">
    <name type="scientific">Phnomibacter ginsenosidimutans</name>
    <dbReference type="NCBI Taxonomy" id="2676868"/>
    <lineage>
        <taxon>Bacteria</taxon>
        <taxon>Pseudomonadati</taxon>
        <taxon>Bacteroidota</taxon>
        <taxon>Chitinophagia</taxon>
        <taxon>Chitinophagales</taxon>
        <taxon>Chitinophagaceae</taxon>
        <taxon>Phnomibacter</taxon>
    </lineage>
</organism>
<dbReference type="AlphaFoldDB" id="A0A6I6GAI3"/>
<dbReference type="PANTHER" id="PTHR43236">
    <property type="entry name" value="ANTITOXIN HIGA1"/>
    <property type="match status" value="1"/>
</dbReference>
<dbReference type="Proteomes" id="UP000426027">
    <property type="component" value="Chromosome"/>
</dbReference>
<dbReference type="EMBL" id="CP046566">
    <property type="protein sequence ID" value="QGW29876.1"/>
    <property type="molecule type" value="Genomic_DNA"/>
</dbReference>
<dbReference type="Pfam" id="PF06114">
    <property type="entry name" value="Peptidase_M78"/>
    <property type="match status" value="1"/>
</dbReference>
<name>A0A6I6GAI3_9BACT</name>
<keyword evidence="3" id="KW-1185">Reference proteome</keyword>
<evidence type="ECO:0000313" key="2">
    <source>
        <dbReference type="EMBL" id="QGW29876.1"/>
    </source>
</evidence>
<evidence type="ECO:0000313" key="3">
    <source>
        <dbReference type="Proteomes" id="UP000426027"/>
    </source>
</evidence>
<dbReference type="KEGG" id="fls:GLV81_18685"/>
<dbReference type="InterPro" id="IPR052345">
    <property type="entry name" value="Rad_response_metalloprotease"/>
</dbReference>
<dbReference type="PANTHER" id="PTHR43236:SF2">
    <property type="entry name" value="BLL0069 PROTEIN"/>
    <property type="match status" value="1"/>
</dbReference>
<dbReference type="InterPro" id="IPR010359">
    <property type="entry name" value="IrrE_HExxH"/>
</dbReference>
<dbReference type="RefSeq" id="WP_157480526.1">
    <property type="nucleotide sequence ID" value="NZ_CP046566.1"/>
</dbReference>
<gene>
    <name evidence="2" type="ORF">GLV81_18685</name>
</gene>
<dbReference type="Gene3D" id="1.10.10.2910">
    <property type="match status" value="1"/>
</dbReference>
<protein>
    <submittedName>
        <fullName evidence="2">ImmA/IrrE family metallo-endopeptidase</fullName>
    </submittedName>
</protein>
<feature type="domain" description="IrrE N-terminal-like" evidence="1">
    <location>
        <begin position="191"/>
        <end position="292"/>
    </location>
</feature>
<accession>A0A6I6GAI3</accession>
<reference evidence="2 3" key="1">
    <citation type="submission" date="2019-11" db="EMBL/GenBank/DDBJ databases">
        <authorList>
            <person name="Im W.T."/>
        </authorList>
    </citation>
    <scope>NUCLEOTIDE SEQUENCE [LARGE SCALE GENOMIC DNA]</scope>
    <source>
        <strain evidence="2 3">SB-02</strain>
    </source>
</reference>
<evidence type="ECO:0000259" key="1">
    <source>
        <dbReference type="Pfam" id="PF06114"/>
    </source>
</evidence>
<proteinExistence type="predicted"/>
<sequence length="377" mass="43335">MKVYPSINTTLLSQAAATADARLWVKFPSLQKWIDGQAQPTVRQLADFAKTVHIPFGFFFLQQLPERKNTVPLFRSGSKTPHFDYSFELSETINSIQRRQDWLVEYLRSEQQEELPFVGRFTVTNTYIEIANDIRKELKLPLNWSQFLSDKYTALKYLIKKAEDAGMYVAINGVIGNSNKNLNPEEFKGFVLSSKYAPYIFINGKDYPAAKLFTFMHELAHIWLDKSAALDIERFMPANTETERLCDAVAAELLVAETVLTTEWKKVANRDDHLDYLERFFKVSKIVIARRLLDLGIYSKPQFFGFYNAYKAFWDKKKEENGGGGSFYANQPYRVGIKFFDTVNAAAASGKLLYTDAYKLTNLYGSTFTKFKSHLES</sequence>